<evidence type="ECO:0000256" key="6">
    <source>
        <dbReference type="ARBA" id="ARBA00023004"/>
    </source>
</evidence>
<comment type="subcellular location">
    <subcellularLocation>
        <location evidence="1 11">Cell outer membrane</location>
        <topology evidence="1 11">Multi-pass membrane protein</topology>
    </subcellularLocation>
</comment>
<evidence type="ECO:0000259" key="14">
    <source>
        <dbReference type="Pfam" id="PF00593"/>
    </source>
</evidence>
<dbReference type="InterPro" id="IPR012910">
    <property type="entry name" value="Plug_dom"/>
</dbReference>
<dbReference type="InterPro" id="IPR000531">
    <property type="entry name" value="Beta-barrel_TonB"/>
</dbReference>
<keyword evidence="9 11" id="KW-0472">Membrane</keyword>
<protein>
    <recommendedName>
        <fullName evidence="18">TonB-dependent receptor</fullName>
    </recommendedName>
</protein>
<dbReference type="EMBL" id="PJCH01000016">
    <property type="protein sequence ID" value="PQA85903.1"/>
    <property type="molecule type" value="Genomic_DNA"/>
</dbReference>
<dbReference type="Gene3D" id="2.40.170.20">
    <property type="entry name" value="TonB-dependent receptor, beta-barrel domain"/>
    <property type="match status" value="1"/>
</dbReference>
<keyword evidence="4" id="KW-0410">Iron transport</keyword>
<evidence type="ECO:0000256" key="7">
    <source>
        <dbReference type="ARBA" id="ARBA00023065"/>
    </source>
</evidence>
<dbReference type="SUPFAM" id="SSF56935">
    <property type="entry name" value="Porins"/>
    <property type="match status" value="1"/>
</dbReference>
<dbReference type="RefSeq" id="WP_104831956.1">
    <property type="nucleotide sequence ID" value="NZ_PJCH01000016.1"/>
</dbReference>
<evidence type="ECO:0000313" key="16">
    <source>
        <dbReference type="EMBL" id="PQA85903.1"/>
    </source>
</evidence>
<evidence type="ECO:0000256" key="3">
    <source>
        <dbReference type="ARBA" id="ARBA00022452"/>
    </source>
</evidence>
<dbReference type="OrthoDB" id="7577471at2"/>
<dbReference type="PANTHER" id="PTHR32552">
    <property type="entry name" value="FERRICHROME IRON RECEPTOR-RELATED"/>
    <property type="match status" value="1"/>
</dbReference>
<dbReference type="PANTHER" id="PTHR32552:SF81">
    <property type="entry name" value="TONB-DEPENDENT OUTER MEMBRANE RECEPTOR"/>
    <property type="match status" value="1"/>
</dbReference>
<accession>A0A2S7K054</accession>
<keyword evidence="10 11" id="KW-0998">Cell outer membrane</keyword>
<keyword evidence="5 11" id="KW-0812">Transmembrane</keyword>
<evidence type="ECO:0000256" key="13">
    <source>
        <dbReference type="SAM" id="SignalP"/>
    </source>
</evidence>
<name>A0A2S7K054_9PROT</name>
<dbReference type="Pfam" id="PF07715">
    <property type="entry name" value="Plug"/>
    <property type="match status" value="1"/>
</dbReference>
<feature type="domain" description="TonB-dependent receptor plug" evidence="15">
    <location>
        <begin position="44"/>
        <end position="152"/>
    </location>
</feature>
<evidence type="ECO:0000313" key="17">
    <source>
        <dbReference type="Proteomes" id="UP000239504"/>
    </source>
</evidence>
<dbReference type="GO" id="GO:0006826">
    <property type="term" value="P:iron ion transport"/>
    <property type="evidence" value="ECO:0007669"/>
    <property type="project" value="UniProtKB-KW"/>
</dbReference>
<keyword evidence="2 11" id="KW-0813">Transport</keyword>
<gene>
    <name evidence="16" type="ORF">CW354_20460</name>
</gene>
<evidence type="ECO:0000256" key="1">
    <source>
        <dbReference type="ARBA" id="ARBA00004571"/>
    </source>
</evidence>
<evidence type="ECO:0000256" key="11">
    <source>
        <dbReference type="PROSITE-ProRule" id="PRU01360"/>
    </source>
</evidence>
<comment type="similarity">
    <text evidence="11 12">Belongs to the TonB-dependent receptor family.</text>
</comment>
<dbReference type="AlphaFoldDB" id="A0A2S7K054"/>
<evidence type="ECO:0000256" key="9">
    <source>
        <dbReference type="ARBA" id="ARBA00023136"/>
    </source>
</evidence>
<evidence type="ECO:0000256" key="10">
    <source>
        <dbReference type="ARBA" id="ARBA00023237"/>
    </source>
</evidence>
<evidence type="ECO:0000256" key="4">
    <source>
        <dbReference type="ARBA" id="ARBA00022496"/>
    </source>
</evidence>
<feature type="signal peptide" evidence="13">
    <location>
        <begin position="1"/>
        <end position="24"/>
    </location>
</feature>
<evidence type="ECO:0008006" key="18">
    <source>
        <dbReference type="Google" id="ProtNLM"/>
    </source>
</evidence>
<evidence type="ECO:0000256" key="12">
    <source>
        <dbReference type="RuleBase" id="RU003357"/>
    </source>
</evidence>
<dbReference type="GO" id="GO:0009279">
    <property type="term" value="C:cell outer membrane"/>
    <property type="evidence" value="ECO:0007669"/>
    <property type="project" value="UniProtKB-SubCell"/>
</dbReference>
<evidence type="ECO:0000256" key="5">
    <source>
        <dbReference type="ARBA" id="ARBA00022692"/>
    </source>
</evidence>
<keyword evidence="6" id="KW-0408">Iron</keyword>
<dbReference type="InterPro" id="IPR036942">
    <property type="entry name" value="Beta-barrel_TonB_sf"/>
</dbReference>
<keyword evidence="3 11" id="KW-1134">Transmembrane beta strand</keyword>
<organism evidence="16 17">
    <name type="scientific">Hyphococcus luteus</name>
    <dbReference type="NCBI Taxonomy" id="2058213"/>
    <lineage>
        <taxon>Bacteria</taxon>
        <taxon>Pseudomonadati</taxon>
        <taxon>Pseudomonadota</taxon>
        <taxon>Alphaproteobacteria</taxon>
        <taxon>Parvularculales</taxon>
        <taxon>Parvularculaceae</taxon>
        <taxon>Hyphococcus</taxon>
    </lineage>
</organism>
<evidence type="ECO:0000256" key="8">
    <source>
        <dbReference type="ARBA" id="ARBA00023077"/>
    </source>
</evidence>
<comment type="caution">
    <text evidence="16">The sequence shown here is derived from an EMBL/GenBank/DDBJ whole genome shotgun (WGS) entry which is preliminary data.</text>
</comment>
<dbReference type="Proteomes" id="UP000239504">
    <property type="component" value="Unassembled WGS sequence"/>
</dbReference>
<dbReference type="PROSITE" id="PS52016">
    <property type="entry name" value="TONB_DEPENDENT_REC_3"/>
    <property type="match status" value="1"/>
</dbReference>
<sequence length="764" mass="83177">MMRTTISLLAGVAVCAVAQSTAGAAAREADDVIIVTAQKRAEDIQSVPISMQAFTNEEMSRRGLTSSTEILGLIPNASTNIAAGDSQFNFYIRGVGDSNFHVNSNTAIGVYADEVTLNSPVSWAFPLFDLERVEVLRGPQNTLFGRNTTGGAINYISKKPIIGDGVSGFGRFTGGRYAQLDMEGAVNLPISDEMAVRVAGMLNLRDEIQENKFLGVEGFNKERYAARAQFLWRPTDRFEVLLNGHYGANRGSNHAVKTIGTRDPADPTMPCALPPEEWGLGQPCADAGGFVDNDDALEVFANMPDARNDIDSWGGFANISWDFGFATLTSITAYEDNELRRSNDVDGGPHAFFELHQSVDAKQWSQELRLMSPDDAAFRWIIGGLYFAEDAKWVTAARTTGSPPPVGGALPGSPAAAFTLVPTTIIDQDDTAVSIYGQSDWDMTDKLTLTVGGRYSWEEKSGFNDTLIGRGAQYPFGTFLDEAAVRFDPIALIASTPLEGDWEEWGGRVALSYDVSDDAMLFANVSRGFKSGGFSAAALQAIIGEAARAVDEETLLTYEGGVKTRSLNGRLLANASVFYNDWKDMQIFSVLLENGQILPLLLNIPKAASWGAELELQYEPVDGLMFQGAVGWLDTEVKDATNLPTISEGNMLPNSPHWTANALVRKEWILSESSLFAAQFDVAYVGDQTYDIENKPEFEEEQRTILNARLSYVIGNLDFGLWGKNLTGKTYCDNVQELRSNTGSIKCLQNDGVPIFGGDVRVSF</sequence>
<evidence type="ECO:0000259" key="15">
    <source>
        <dbReference type="Pfam" id="PF07715"/>
    </source>
</evidence>
<keyword evidence="7" id="KW-0406">Ion transport</keyword>
<proteinExistence type="inferred from homology"/>
<dbReference type="Pfam" id="PF00593">
    <property type="entry name" value="TonB_dep_Rec_b-barrel"/>
    <property type="match status" value="1"/>
</dbReference>
<keyword evidence="13" id="KW-0732">Signal</keyword>
<evidence type="ECO:0000256" key="2">
    <source>
        <dbReference type="ARBA" id="ARBA00022448"/>
    </source>
</evidence>
<keyword evidence="17" id="KW-1185">Reference proteome</keyword>
<dbReference type="InterPro" id="IPR039426">
    <property type="entry name" value="TonB-dep_rcpt-like"/>
</dbReference>
<reference evidence="16 17" key="1">
    <citation type="submission" date="2017-12" db="EMBL/GenBank/DDBJ databases">
        <authorList>
            <person name="Hurst M.R.H."/>
        </authorList>
    </citation>
    <scope>NUCLEOTIDE SEQUENCE [LARGE SCALE GENOMIC DNA]</scope>
    <source>
        <strain evidence="16 17">SY-3-19</strain>
    </source>
</reference>
<keyword evidence="8 12" id="KW-0798">TonB box</keyword>
<feature type="domain" description="TonB-dependent receptor-like beta-barrel" evidence="14">
    <location>
        <begin position="302"/>
        <end position="726"/>
    </location>
</feature>
<feature type="chain" id="PRO_5015686104" description="TonB-dependent receptor" evidence="13">
    <location>
        <begin position="25"/>
        <end position="764"/>
    </location>
</feature>